<dbReference type="RefSeq" id="WP_017104356.1">
    <property type="nucleotide sequence ID" value="NZ_AJZO02000194.1"/>
</dbReference>
<reference evidence="1 2" key="1">
    <citation type="journal article" date="2012" name="Science">
        <title>Ecological populations of bacteria act as socially cohesive units of antibiotic production and resistance.</title>
        <authorList>
            <person name="Cordero O.X."/>
            <person name="Wildschutte H."/>
            <person name="Kirkup B."/>
            <person name="Proehl S."/>
            <person name="Ngo L."/>
            <person name="Hussain F."/>
            <person name="Le Roux F."/>
            <person name="Mincer T."/>
            <person name="Polz M.F."/>
        </authorList>
    </citation>
    <scope>NUCLEOTIDE SEQUENCE [LARGE SCALE GENOMIC DNA]</scope>
    <source>
        <strain evidence="1 2">1F-267</strain>
    </source>
</reference>
<organism evidence="1 2">
    <name type="scientific">Vibrio tasmaniensis 1F-267</name>
    <dbReference type="NCBI Taxonomy" id="1191324"/>
    <lineage>
        <taxon>Bacteria</taxon>
        <taxon>Pseudomonadati</taxon>
        <taxon>Pseudomonadota</taxon>
        <taxon>Gammaproteobacteria</taxon>
        <taxon>Vibrionales</taxon>
        <taxon>Vibrionaceae</taxon>
        <taxon>Vibrio</taxon>
    </lineage>
</organism>
<gene>
    <name evidence="1" type="ORF">A163_06730</name>
</gene>
<dbReference type="Proteomes" id="UP000094638">
    <property type="component" value="Unassembled WGS sequence"/>
</dbReference>
<evidence type="ECO:0000313" key="1">
    <source>
        <dbReference type="EMBL" id="OEF47569.1"/>
    </source>
</evidence>
<evidence type="ECO:0000313" key="2">
    <source>
        <dbReference type="Proteomes" id="UP000094638"/>
    </source>
</evidence>
<proteinExistence type="predicted"/>
<sequence length="197" mass="21565">MNKVVVALIALVALNACVTRKIPVMKEAMSVGQISEIAVHNLNCTMIDTYTLEDSHPNNVIPALKNQAYMSGGNRYRIADVLDTRRGRPSSVVAEFYLCPTTSYQVKPSGVVQLLPGAHEVKPIAFAEIENTVCNVIGSHVVQETNPKSVYTELANEVFMRGGNRYHITNIIATDGSNPTSISADVYRCKHRSVAFN</sequence>
<comment type="caution">
    <text evidence="1">The sequence shown here is derived from an EMBL/GenBank/DDBJ whole genome shotgun (WGS) entry which is preliminary data.</text>
</comment>
<protein>
    <submittedName>
        <fullName evidence="1">DUF1471 domain-containing protein</fullName>
    </submittedName>
</protein>
<keyword evidence="2" id="KW-1185">Reference proteome</keyword>
<dbReference type="EMBL" id="AJZO02000194">
    <property type="protein sequence ID" value="OEF47569.1"/>
    <property type="molecule type" value="Genomic_DNA"/>
</dbReference>
<accession>A0ABX3B564</accession>
<name>A0ABX3B564_9VIBR</name>